<proteinExistence type="predicted"/>
<dbReference type="OrthoDB" id="5415154at2759"/>
<evidence type="ECO:0000313" key="2">
    <source>
        <dbReference type="Proteomes" id="UP000606974"/>
    </source>
</evidence>
<name>A0A8H7E1H7_9EURO</name>
<keyword evidence="2" id="KW-1185">Reference proteome</keyword>
<accession>A0A8H7E1H7</accession>
<dbReference type="Proteomes" id="UP000606974">
    <property type="component" value="Unassembled WGS sequence"/>
</dbReference>
<dbReference type="EMBL" id="JAACFV010000097">
    <property type="protein sequence ID" value="KAF7505947.1"/>
    <property type="molecule type" value="Genomic_DNA"/>
</dbReference>
<organism evidence="1 2">
    <name type="scientific">Endocarpon pusillum</name>
    <dbReference type="NCBI Taxonomy" id="364733"/>
    <lineage>
        <taxon>Eukaryota</taxon>
        <taxon>Fungi</taxon>
        <taxon>Dikarya</taxon>
        <taxon>Ascomycota</taxon>
        <taxon>Pezizomycotina</taxon>
        <taxon>Eurotiomycetes</taxon>
        <taxon>Chaetothyriomycetidae</taxon>
        <taxon>Verrucariales</taxon>
        <taxon>Verrucariaceae</taxon>
        <taxon>Endocarpon</taxon>
    </lineage>
</organism>
<sequence>MLPSIVVQLCEWPVAQNIKKKLAEKRYTKQEREDILDTIWEYIKSSTVEQLAYYKAQIYAQLKGEKQTYIKKY</sequence>
<protein>
    <submittedName>
        <fullName evidence="1">Uncharacterized protein</fullName>
    </submittedName>
</protein>
<reference evidence="1" key="1">
    <citation type="submission" date="2020-02" db="EMBL/GenBank/DDBJ databases">
        <authorList>
            <person name="Palmer J.M."/>
        </authorList>
    </citation>
    <scope>NUCLEOTIDE SEQUENCE</scope>
    <source>
        <strain evidence="1">EPUS1.4</strain>
        <tissue evidence="1">Thallus</tissue>
    </source>
</reference>
<dbReference type="AlphaFoldDB" id="A0A8H7E1H7"/>
<evidence type="ECO:0000313" key="1">
    <source>
        <dbReference type="EMBL" id="KAF7505947.1"/>
    </source>
</evidence>
<comment type="caution">
    <text evidence="1">The sequence shown here is derived from an EMBL/GenBank/DDBJ whole genome shotgun (WGS) entry which is preliminary data.</text>
</comment>
<gene>
    <name evidence="1" type="ORF">GJ744_012389</name>
</gene>